<feature type="region of interest" description="Disordered" evidence="4">
    <location>
        <begin position="1"/>
        <end position="68"/>
    </location>
</feature>
<comment type="caution">
    <text evidence="5">The sequence shown here is derived from an EMBL/GenBank/DDBJ whole genome shotgun (WGS) entry which is preliminary data.</text>
</comment>
<name>A0A9W8LEK0_9FUNG</name>
<evidence type="ECO:0000313" key="6">
    <source>
        <dbReference type="Proteomes" id="UP001140011"/>
    </source>
</evidence>
<comment type="subcellular location">
    <subcellularLocation>
        <location evidence="1">Nucleus</location>
    </subcellularLocation>
</comment>
<reference evidence="5" key="1">
    <citation type="submission" date="2022-07" db="EMBL/GenBank/DDBJ databases">
        <title>Phylogenomic reconstructions and comparative analyses of Kickxellomycotina fungi.</title>
        <authorList>
            <person name="Reynolds N.K."/>
            <person name="Stajich J.E."/>
            <person name="Barry K."/>
            <person name="Grigoriev I.V."/>
            <person name="Crous P."/>
            <person name="Smith M.E."/>
        </authorList>
    </citation>
    <scope>NUCLEOTIDE SEQUENCE</scope>
    <source>
        <strain evidence="5">BCRC 34297</strain>
    </source>
</reference>
<dbReference type="OrthoDB" id="297219at2759"/>
<dbReference type="Pfam" id="PF08424">
    <property type="entry name" value="NRDE-2"/>
    <property type="match status" value="1"/>
</dbReference>
<dbReference type="GO" id="GO:0031048">
    <property type="term" value="P:regulatory ncRNA-mediated heterochromatin formation"/>
    <property type="evidence" value="ECO:0007669"/>
    <property type="project" value="TreeGrafter"/>
</dbReference>
<organism evidence="5 6">
    <name type="scientific">Coemansia pectinata</name>
    <dbReference type="NCBI Taxonomy" id="1052879"/>
    <lineage>
        <taxon>Eukaryota</taxon>
        <taxon>Fungi</taxon>
        <taxon>Fungi incertae sedis</taxon>
        <taxon>Zoopagomycota</taxon>
        <taxon>Kickxellomycotina</taxon>
        <taxon>Kickxellomycetes</taxon>
        <taxon>Kickxellales</taxon>
        <taxon>Kickxellaceae</taxon>
        <taxon>Coemansia</taxon>
    </lineage>
</organism>
<dbReference type="SUPFAM" id="SSF48452">
    <property type="entry name" value="TPR-like"/>
    <property type="match status" value="1"/>
</dbReference>
<comment type="similarity">
    <text evidence="2">Belongs to the NRDE2 family.</text>
</comment>
<feature type="region of interest" description="Disordered" evidence="4">
    <location>
        <begin position="191"/>
        <end position="226"/>
    </location>
</feature>
<evidence type="ECO:0000256" key="3">
    <source>
        <dbReference type="ARBA" id="ARBA00023242"/>
    </source>
</evidence>
<keyword evidence="3" id="KW-0539">Nucleus</keyword>
<accession>A0A9W8LEK0</accession>
<evidence type="ECO:0000256" key="2">
    <source>
        <dbReference type="ARBA" id="ARBA00009265"/>
    </source>
</evidence>
<dbReference type="GO" id="GO:1902369">
    <property type="term" value="P:negative regulation of RNA catabolic process"/>
    <property type="evidence" value="ECO:0007669"/>
    <property type="project" value="TreeGrafter"/>
</dbReference>
<dbReference type="AlphaFoldDB" id="A0A9W8LEK0"/>
<protein>
    <recommendedName>
        <fullName evidence="7">DUF1740-domain-containing protein</fullName>
    </recommendedName>
</protein>
<feature type="compositionally biased region" description="Basic residues" evidence="4">
    <location>
        <begin position="34"/>
        <end position="43"/>
    </location>
</feature>
<dbReference type="Gene3D" id="1.25.40.10">
    <property type="entry name" value="Tetratricopeptide repeat domain"/>
    <property type="match status" value="3"/>
</dbReference>
<evidence type="ECO:0008006" key="7">
    <source>
        <dbReference type="Google" id="ProtNLM"/>
    </source>
</evidence>
<dbReference type="Proteomes" id="UP001140011">
    <property type="component" value="Unassembled WGS sequence"/>
</dbReference>
<sequence>MSDDSDAEFMSFASAPGPSNSTEVAIYASPDDKRHRRSHKKRRKDEPRERSSRHRSTHREERKAITQSPKAVDLWGQLLEAGILVDRRGDANLLMFKETSKSTAPRFMRRGGRRVLGLSGSLRVESDDGQRINLVRSSDAPKRYMDVDWAGQRHAVEYIEPLIGSALSVESTGFIPLAESTMHGVDTASKIYDSNAGDGPGTQPDFRSIEGRAKDPPTSSTPAQIADGDQPIVRSETQLKMIELERQVRANPRDVSAWQCLAQLQERIVASAFAGERRRSKRAIAESQIEVYKRALQHNPESRLLALGYLSQCSAILDDAALAGEWERILETTSDPEVVTRYVAAHQTMASQFSVPKVTAAYVKGIRRLQRVLRDRIGTHGSAVQSLLKAVVDLIHCVCLFLREAGYAERAMAVFQAVVEWYVLTPERLWASPFSHRKNAFERFWDSGVPRIGMAGASGWCCYDNTSTGVTSDLCTGVDSESLDSDASPWAAWCGAEQKMAEQGALPVVFPMAQLEVLVSDDVDLHSLVVFEDVESFIVDLPWDESTAGLLLDRYMQFLGVVGPRTFVLSSQPPPSSQVSESLPALDDFMWTVPGSAGSCESMFASVRDTSLWDQAVGERRFPFVSIPVTLDTCDTPLPYAYSCPWLWQHSQEYLDLARQSFELLTTMPGLRLTSRMRVLLATAEMEWSFALPSLGTAVAKRLLKVFPTYLALWNTYAKMHARYGRWDEARNIWATILVRAESEAWAVAVRKSWAVLEITHGRGVSAGVRIMAATVEGCTPQQLLQRLFESDTVSAVDVLRARKLADADFGVCEAEVMHARLALRMWLAYAAERSCDAASLVYKQRDDTLDTCSARHVQAEELATLELCSIHLYHSTTSKVYRAWDLRSHLERAVNRYPHTTVFWEMYICSESRAKVFGRVSRQISAALACEPQAPDLQLLGLYEACVSGGGYDRVRGALKRATRSDAECWSLLIWMMCIALESGGSAARAKRLLLGAMRRCPWVKPMYMLALGGDLAVLFGDDEKRAILRALVFLGLRTRAVLADDL</sequence>
<gene>
    <name evidence="5" type="ORF">GGI19_000283</name>
</gene>
<dbReference type="PANTHER" id="PTHR13471">
    <property type="entry name" value="TETRATRICOPEPTIDE-LIKE HELICAL"/>
    <property type="match status" value="1"/>
</dbReference>
<evidence type="ECO:0000313" key="5">
    <source>
        <dbReference type="EMBL" id="KAJ2757131.1"/>
    </source>
</evidence>
<proteinExistence type="inferred from homology"/>
<dbReference type="InterPro" id="IPR011990">
    <property type="entry name" value="TPR-like_helical_dom_sf"/>
</dbReference>
<dbReference type="PANTHER" id="PTHR13471:SF0">
    <property type="entry name" value="NUCLEAR EXOSOME REGULATOR NRDE2"/>
    <property type="match status" value="1"/>
</dbReference>
<evidence type="ECO:0000256" key="1">
    <source>
        <dbReference type="ARBA" id="ARBA00004123"/>
    </source>
</evidence>
<keyword evidence="6" id="KW-1185">Reference proteome</keyword>
<dbReference type="EMBL" id="JANBUH010000006">
    <property type="protein sequence ID" value="KAJ2757131.1"/>
    <property type="molecule type" value="Genomic_DNA"/>
</dbReference>
<evidence type="ECO:0000256" key="4">
    <source>
        <dbReference type="SAM" id="MobiDB-lite"/>
    </source>
</evidence>
<dbReference type="InterPro" id="IPR013633">
    <property type="entry name" value="NRDE-2"/>
</dbReference>
<dbReference type="GO" id="GO:0071013">
    <property type="term" value="C:catalytic step 2 spliceosome"/>
    <property type="evidence" value="ECO:0007669"/>
    <property type="project" value="TreeGrafter"/>
</dbReference>